<sequence length="73" mass="7778">MELVGCRMMLIDGHVVESHVPASAVKRLLADYSAIWGNSLLGIPAGSLGMEGPRIRPLVTFGDSDEPQVFVIG</sequence>
<reference evidence="1 2" key="1">
    <citation type="submission" date="2013-08" db="EMBL/GenBank/DDBJ databases">
        <title>The genome sequence of Skermanella stibiiresistens.</title>
        <authorList>
            <person name="Zhu W."/>
            <person name="Wang G."/>
        </authorList>
    </citation>
    <scope>NUCLEOTIDE SEQUENCE [LARGE SCALE GENOMIC DNA]</scope>
    <source>
        <strain evidence="1 2">SB22</strain>
    </source>
</reference>
<dbReference type="STRING" id="1385369.N825_00885"/>
<gene>
    <name evidence="1" type="ORF">N825_00885</name>
</gene>
<name>W9H8C0_9PROT</name>
<keyword evidence="2" id="KW-1185">Reference proteome</keyword>
<dbReference type="Pfam" id="PF04214">
    <property type="entry name" value="DUF411"/>
    <property type="match status" value="1"/>
</dbReference>
<comment type="caution">
    <text evidence="1">The sequence shown here is derived from an EMBL/GenBank/DDBJ whole genome shotgun (WGS) entry which is preliminary data.</text>
</comment>
<organism evidence="1 2">
    <name type="scientific">Skermanella stibiiresistens SB22</name>
    <dbReference type="NCBI Taxonomy" id="1385369"/>
    <lineage>
        <taxon>Bacteria</taxon>
        <taxon>Pseudomonadati</taxon>
        <taxon>Pseudomonadota</taxon>
        <taxon>Alphaproteobacteria</taxon>
        <taxon>Rhodospirillales</taxon>
        <taxon>Azospirillaceae</taxon>
        <taxon>Skermanella</taxon>
    </lineage>
</organism>
<evidence type="ECO:0000313" key="1">
    <source>
        <dbReference type="EMBL" id="EWY42500.1"/>
    </source>
</evidence>
<evidence type="ECO:0000313" key="2">
    <source>
        <dbReference type="Proteomes" id="UP000019486"/>
    </source>
</evidence>
<protein>
    <submittedName>
        <fullName evidence="1">Uncharacterized protein</fullName>
    </submittedName>
</protein>
<proteinExistence type="predicted"/>
<dbReference type="Proteomes" id="UP000019486">
    <property type="component" value="Unassembled WGS sequence"/>
</dbReference>
<dbReference type="InterPro" id="IPR007332">
    <property type="entry name" value="DUF411"/>
</dbReference>
<dbReference type="AlphaFoldDB" id="W9H8C0"/>
<dbReference type="EMBL" id="AVFL01000001">
    <property type="protein sequence ID" value="EWY42500.1"/>
    <property type="molecule type" value="Genomic_DNA"/>
</dbReference>
<accession>W9H8C0</accession>